<feature type="transmembrane region" description="Helical" evidence="6">
    <location>
        <begin position="222"/>
        <end position="243"/>
    </location>
</feature>
<feature type="transmembrane region" description="Helical" evidence="6">
    <location>
        <begin position="23"/>
        <end position="41"/>
    </location>
</feature>
<comment type="subcellular location">
    <subcellularLocation>
        <location evidence="1">Cell membrane</location>
        <topology evidence="1">Multi-pass membrane protein</topology>
    </subcellularLocation>
</comment>
<dbReference type="PANTHER" id="PTHR30250:SF11">
    <property type="entry name" value="O-ANTIGEN TRANSPORTER-RELATED"/>
    <property type="match status" value="1"/>
</dbReference>
<feature type="transmembrane region" description="Helical" evidence="6">
    <location>
        <begin position="255"/>
        <end position="277"/>
    </location>
</feature>
<dbReference type="GO" id="GO:0005886">
    <property type="term" value="C:plasma membrane"/>
    <property type="evidence" value="ECO:0007669"/>
    <property type="project" value="UniProtKB-SubCell"/>
</dbReference>
<keyword evidence="2" id="KW-1003">Cell membrane</keyword>
<protein>
    <submittedName>
        <fullName evidence="7">Uncharacterized protein</fullName>
    </submittedName>
</protein>
<feature type="transmembrane region" description="Helical" evidence="6">
    <location>
        <begin position="84"/>
        <end position="110"/>
    </location>
</feature>
<evidence type="ECO:0000256" key="4">
    <source>
        <dbReference type="ARBA" id="ARBA00022989"/>
    </source>
</evidence>
<dbReference type="InterPro" id="IPR002797">
    <property type="entry name" value="Polysacc_synth"/>
</dbReference>
<feature type="transmembrane region" description="Helical" evidence="6">
    <location>
        <begin position="361"/>
        <end position="380"/>
    </location>
</feature>
<feature type="transmembrane region" description="Helical" evidence="6">
    <location>
        <begin position="47"/>
        <end position="72"/>
    </location>
</feature>
<accession>A0A2J0L627</accession>
<feature type="transmembrane region" description="Helical" evidence="6">
    <location>
        <begin position="116"/>
        <end position="136"/>
    </location>
</feature>
<evidence type="ECO:0000256" key="1">
    <source>
        <dbReference type="ARBA" id="ARBA00004651"/>
    </source>
</evidence>
<feature type="transmembrane region" description="Helical" evidence="6">
    <location>
        <begin position="298"/>
        <end position="319"/>
    </location>
</feature>
<dbReference type="AlphaFoldDB" id="A0A2J0L627"/>
<dbReference type="Proteomes" id="UP000230052">
    <property type="component" value="Unassembled WGS sequence"/>
</dbReference>
<evidence type="ECO:0000256" key="3">
    <source>
        <dbReference type="ARBA" id="ARBA00022692"/>
    </source>
</evidence>
<keyword evidence="4 6" id="KW-1133">Transmembrane helix</keyword>
<name>A0A2J0L627_9BACT</name>
<feature type="transmembrane region" description="Helical" evidence="6">
    <location>
        <begin position="386"/>
        <end position="408"/>
    </location>
</feature>
<feature type="transmembrane region" description="Helical" evidence="6">
    <location>
        <begin position="148"/>
        <end position="169"/>
    </location>
</feature>
<feature type="transmembrane region" description="Helical" evidence="6">
    <location>
        <begin position="444"/>
        <end position="465"/>
    </location>
</feature>
<evidence type="ECO:0000256" key="6">
    <source>
        <dbReference type="SAM" id="Phobius"/>
    </source>
</evidence>
<organism evidence="7 8">
    <name type="scientific">Candidatus Aquitaenariimonas noxiae</name>
    <dbReference type="NCBI Taxonomy" id="1974741"/>
    <lineage>
        <taxon>Bacteria</taxon>
        <taxon>Pseudomonadati</taxon>
        <taxon>Candidatus Omnitrophota</taxon>
        <taxon>Candidatus Aquitaenariimonas</taxon>
    </lineage>
</organism>
<feature type="transmembrane region" description="Helical" evidence="6">
    <location>
        <begin position="420"/>
        <end position="438"/>
    </location>
</feature>
<dbReference type="CDD" id="cd13128">
    <property type="entry name" value="MATE_Wzx_like"/>
    <property type="match status" value="1"/>
</dbReference>
<feature type="transmembrane region" description="Helical" evidence="6">
    <location>
        <begin position="331"/>
        <end position="354"/>
    </location>
</feature>
<evidence type="ECO:0000313" key="7">
    <source>
        <dbReference type="EMBL" id="PIU41987.1"/>
    </source>
</evidence>
<dbReference type="InterPro" id="IPR050833">
    <property type="entry name" value="Poly_Biosynth_Transport"/>
</dbReference>
<evidence type="ECO:0000313" key="8">
    <source>
        <dbReference type="Proteomes" id="UP000230052"/>
    </source>
</evidence>
<keyword evidence="5 6" id="KW-0472">Membrane</keyword>
<dbReference type="PANTHER" id="PTHR30250">
    <property type="entry name" value="PST FAMILY PREDICTED COLANIC ACID TRANSPORTER"/>
    <property type="match status" value="1"/>
</dbReference>
<evidence type="ECO:0000256" key="2">
    <source>
        <dbReference type="ARBA" id="ARBA00022475"/>
    </source>
</evidence>
<keyword evidence="3 6" id="KW-0812">Transmembrane</keyword>
<proteinExistence type="predicted"/>
<dbReference type="EMBL" id="PEWV01000025">
    <property type="protein sequence ID" value="PIU41987.1"/>
    <property type="molecule type" value="Genomic_DNA"/>
</dbReference>
<feature type="transmembrane region" description="Helical" evidence="6">
    <location>
        <begin position="175"/>
        <end position="201"/>
    </location>
</feature>
<dbReference type="Pfam" id="PF01943">
    <property type="entry name" value="Polysacc_synt"/>
    <property type="match status" value="1"/>
</dbReference>
<evidence type="ECO:0000256" key="5">
    <source>
        <dbReference type="ARBA" id="ARBA00023136"/>
    </source>
</evidence>
<gene>
    <name evidence="7" type="ORF">COS99_02635</name>
</gene>
<reference evidence="7 8" key="1">
    <citation type="submission" date="2017-09" db="EMBL/GenBank/DDBJ databases">
        <title>Depth-based differentiation of microbial function through sediment-hosted aquifers and enrichment of novel symbionts in the deep terrestrial subsurface.</title>
        <authorList>
            <person name="Probst A.J."/>
            <person name="Ladd B."/>
            <person name="Jarett J.K."/>
            <person name="Geller-Mcgrath D.E."/>
            <person name="Sieber C.M."/>
            <person name="Emerson J.B."/>
            <person name="Anantharaman K."/>
            <person name="Thomas B.C."/>
            <person name="Malmstrom R."/>
            <person name="Stieglmeier M."/>
            <person name="Klingl A."/>
            <person name="Woyke T."/>
            <person name="Ryan C.M."/>
            <person name="Banfield J.F."/>
        </authorList>
    </citation>
    <scope>NUCLEOTIDE SEQUENCE [LARGE SCALE GENOMIC DNA]</scope>
    <source>
        <strain evidence="7">CG07_land_8_20_14_0_80_42_15</strain>
    </source>
</reference>
<comment type="caution">
    <text evidence="7">The sequence shown here is derived from an EMBL/GenBank/DDBJ whole genome shotgun (WGS) entry which is preliminary data.</text>
</comment>
<sequence length="479" mass="53616">MRSTIADIRILLKNTMSLLMREFINKGALLIMLFFIGRLLGKAQLGQYTLALVISQILFLATDLGLNILLIREVSKDKSNASKYLFNFGVINFILSSLTLVLAGLVVVVLNCPKEVALVIYLCAFSYFLVRLIVLFESVFQAFEKMEYQLFGNLFKNIIFISLGIWYLYNGGGLIGLFCIFFIANALTLAIMGFFCMKMIGFKYPSLEIDALREYIIKTIPLWLTQLFAVLYLKIATLFLYRINGDEAVGIYNAAYVIVDGFIVLSGAIATAFFPLFSRLHRSSENDFKAVYEKSLSLVVFLFLPAAVLIALLSNRIALLLYGPGFESTALVMRFLSCTAFLVVFGSLNTYVMVTLDKQKVLPFICGFGVLLNVALNLSLIPRLNYIGAAISSILTEFIMFSTLMFVVIKCLGGFSLARVFLKTIIAAFVTGVFVYSFRHANIFVVVGLAILLYLAVTYFLKGFIFRERGYLKRILSAS</sequence>